<evidence type="ECO:0000256" key="1">
    <source>
        <dbReference type="SAM" id="MobiDB-lite"/>
    </source>
</evidence>
<gene>
    <name evidence="3" type="ORF">PZA18_02245</name>
</gene>
<protein>
    <recommendedName>
        <fullName evidence="5">Type II secretion system protein K</fullName>
    </recommendedName>
</protein>
<dbReference type="EMBL" id="JARRAF010000002">
    <property type="protein sequence ID" value="MDK2122866.1"/>
    <property type="molecule type" value="Genomic_DNA"/>
</dbReference>
<evidence type="ECO:0000313" key="3">
    <source>
        <dbReference type="EMBL" id="MDK2122866.1"/>
    </source>
</evidence>
<dbReference type="RefSeq" id="WP_284099153.1">
    <property type="nucleotide sequence ID" value="NZ_JARRAF010000002.1"/>
</dbReference>
<dbReference type="Proteomes" id="UP001172778">
    <property type="component" value="Unassembled WGS sequence"/>
</dbReference>
<proteinExistence type="predicted"/>
<sequence length="310" mass="33678">MMSRQRAGGFILMYVLGVMIVLSMLALSVAYKQRVAVQLVINEKETTQQDLVLDSAAQYTVAQLARSKALEPLVNIKDSAVDALERWQADGHYQISIGDDQVAIAIVASVEPPDINLIDEAELMRLFKALGAEEPAAKEYAKGILRSRPKDGFATLDDLANLPDAPARFMRGSEAEEAGGESGPAAKGKHKGLLDLVTVGSKSKQISLKESPIELIAAFTAAPNEKLVEFEALRRSKPKVEVDEAVRILGDAVRRLQGSGNVFKAKLELIGKNRYAEVTIKESGGKWTTEGFKKLDEASRESTAEKPEAE</sequence>
<comment type="caution">
    <text evidence="3">The sequence shown here is derived from an EMBL/GenBank/DDBJ whole genome shotgun (WGS) entry which is preliminary data.</text>
</comment>
<evidence type="ECO:0000313" key="4">
    <source>
        <dbReference type="Proteomes" id="UP001172778"/>
    </source>
</evidence>
<evidence type="ECO:0000256" key="2">
    <source>
        <dbReference type="SAM" id="Phobius"/>
    </source>
</evidence>
<keyword evidence="2" id="KW-0812">Transmembrane</keyword>
<keyword evidence="4" id="KW-1185">Reference proteome</keyword>
<keyword evidence="2" id="KW-0472">Membrane</keyword>
<organism evidence="3 4">
    <name type="scientific">Parachitinimonas caeni</name>
    <dbReference type="NCBI Taxonomy" id="3031301"/>
    <lineage>
        <taxon>Bacteria</taxon>
        <taxon>Pseudomonadati</taxon>
        <taxon>Pseudomonadota</taxon>
        <taxon>Betaproteobacteria</taxon>
        <taxon>Neisseriales</taxon>
        <taxon>Chitinibacteraceae</taxon>
        <taxon>Parachitinimonas</taxon>
    </lineage>
</organism>
<reference evidence="3" key="1">
    <citation type="submission" date="2023-03" db="EMBL/GenBank/DDBJ databases">
        <title>Chitinimonas shenzhenensis gen. nov., sp. nov., a novel member of family Burkholderiaceae isolated from activated sludge collected in Shen Zhen, China.</title>
        <authorList>
            <person name="Wang X."/>
        </authorList>
    </citation>
    <scope>NUCLEOTIDE SEQUENCE</scope>
    <source>
        <strain evidence="3">DQS-5</strain>
    </source>
</reference>
<accession>A0ABT7DS31</accession>
<feature type="region of interest" description="Disordered" evidence="1">
    <location>
        <begin position="291"/>
        <end position="310"/>
    </location>
</feature>
<name>A0ABT7DS31_9NEIS</name>
<evidence type="ECO:0008006" key="5">
    <source>
        <dbReference type="Google" id="ProtNLM"/>
    </source>
</evidence>
<keyword evidence="2" id="KW-1133">Transmembrane helix</keyword>
<feature type="transmembrane region" description="Helical" evidence="2">
    <location>
        <begin position="12"/>
        <end position="31"/>
    </location>
</feature>